<sequence length="297" mass="28679">MKFATSIVALGLAAQALATPTLVERKATAVKRDIDTFQSVLSGIQDVVGTFDTDVKAYSGGDTSKLISDSDDIISTTNKGVSTLSSQPTLSETDALGLTSPVQDLTKKIQTAINDLIDKKSQLVAAGGGATVESGLQDQYDAAKKLSSTITSKVPSELSGIAASLAAGITDAIQKGIDAFKGTGGSTTTGGNTATATATATGSATTAPGTTTAPAPGSTATGTATAPGGASGTQSVPASTGSGSAIPTNPGAATSSGLVPGSSATGSSTPPLFTNAATVNKVNAAGVLAGVAALLAL</sequence>
<dbReference type="PANTHER" id="PTHR38123">
    <property type="entry name" value="CELL WALL SERINE-THREONINE-RICH GALACTOMANNOPROTEIN MP1 (AFU_ORTHOLOGUE AFUA_4G03240)"/>
    <property type="match status" value="1"/>
</dbReference>
<comment type="similarity">
    <text evidence="6">Belongs to the cell wall mannoprotein 1 family.</text>
</comment>
<dbReference type="Proteomes" id="UP000054383">
    <property type="component" value="Unassembled WGS sequence"/>
</dbReference>
<organism evidence="10 11">
    <name type="scientific">Talaromyces islandicus</name>
    <name type="common">Penicillium islandicum</name>
    <dbReference type="NCBI Taxonomy" id="28573"/>
    <lineage>
        <taxon>Eukaryota</taxon>
        <taxon>Fungi</taxon>
        <taxon>Dikarya</taxon>
        <taxon>Ascomycota</taxon>
        <taxon>Pezizomycotina</taxon>
        <taxon>Eurotiomycetes</taxon>
        <taxon>Eurotiomycetidae</taxon>
        <taxon>Eurotiales</taxon>
        <taxon>Trichocomaceae</taxon>
        <taxon>Talaromyces</taxon>
        <taxon>Talaromyces sect. Islandici</taxon>
    </lineage>
</organism>
<evidence type="ECO:0000256" key="3">
    <source>
        <dbReference type="ARBA" id="ARBA00022525"/>
    </source>
</evidence>
<evidence type="ECO:0000256" key="8">
    <source>
        <dbReference type="SAM" id="MobiDB-lite"/>
    </source>
</evidence>
<accession>A0A0U1M9N2</accession>
<comment type="subcellular location">
    <subcellularLocation>
        <location evidence="1">Secreted</location>
        <location evidence="1">Cell wall</location>
    </subcellularLocation>
</comment>
<dbReference type="GO" id="GO:0005576">
    <property type="term" value="C:extracellular region"/>
    <property type="evidence" value="ECO:0007669"/>
    <property type="project" value="TreeGrafter"/>
</dbReference>
<protein>
    <recommendedName>
        <fullName evidence="7">Cell wall mannoprotein 1</fullName>
    </recommendedName>
</protein>
<evidence type="ECO:0000256" key="5">
    <source>
        <dbReference type="ARBA" id="ARBA00023121"/>
    </source>
</evidence>
<keyword evidence="11" id="KW-1185">Reference proteome</keyword>
<dbReference type="InterPro" id="IPR021054">
    <property type="entry name" value="Cell_wall_mannoprotein_1"/>
</dbReference>
<dbReference type="AlphaFoldDB" id="A0A0U1M9N2"/>
<dbReference type="Gene3D" id="6.10.140.790">
    <property type="match status" value="1"/>
</dbReference>
<keyword evidence="5" id="KW-0446">Lipid-binding</keyword>
<feature type="compositionally biased region" description="Polar residues" evidence="8">
    <location>
        <begin position="234"/>
        <end position="257"/>
    </location>
</feature>
<evidence type="ECO:0000256" key="1">
    <source>
        <dbReference type="ARBA" id="ARBA00004191"/>
    </source>
</evidence>
<feature type="compositionally biased region" description="Low complexity" evidence="8">
    <location>
        <begin position="189"/>
        <end position="228"/>
    </location>
</feature>
<evidence type="ECO:0000313" key="11">
    <source>
        <dbReference type="Proteomes" id="UP000054383"/>
    </source>
</evidence>
<feature type="chain" id="PRO_5006711704" description="Cell wall mannoprotein 1" evidence="9">
    <location>
        <begin position="19"/>
        <end position="297"/>
    </location>
</feature>
<evidence type="ECO:0000256" key="2">
    <source>
        <dbReference type="ARBA" id="ARBA00022512"/>
    </source>
</evidence>
<gene>
    <name evidence="10" type="ORF">PISL3812_08676</name>
</gene>
<dbReference type="EMBL" id="CVMT01000010">
    <property type="protein sequence ID" value="CRG91626.1"/>
    <property type="molecule type" value="Genomic_DNA"/>
</dbReference>
<name>A0A0U1M9N2_TALIS</name>
<dbReference type="FunFam" id="1.20.1280.140:FF:000001">
    <property type="entry name" value="Cell wall serine-threonine-rich galactomannoprotein Mp1"/>
    <property type="match status" value="1"/>
</dbReference>
<evidence type="ECO:0000256" key="7">
    <source>
        <dbReference type="ARBA" id="ARBA00071527"/>
    </source>
</evidence>
<dbReference type="STRING" id="28573.A0A0U1M9N2"/>
<evidence type="ECO:0000256" key="9">
    <source>
        <dbReference type="SAM" id="SignalP"/>
    </source>
</evidence>
<evidence type="ECO:0000313" key="10">
    <source>
        <dbReference type="EMBL" id="CRG91626.1"/>
    </source>
</evidence>
<feature type="signal peptide" evidence="9">
    <location>
        <begin position="1"/>
        <end position="18"/>
    </location>
</feature>
<dbReference type="GO" id="GO:0008289">
    <property type="term" value="F:lipid binding"/>
    <property type="evidence" value="ECO:0007669"/>
    <property type="project" value="UniProtKB-KW"/>
</dbReference>
<evidence type="ECO:0000256" key="4">
    <source>
        <dbReference type="ARBA" id="ARBA00022729"/>
    </source>
</evidence>
<reference evidence="10 11" key="1">
    <citation type="submission" date="2015-04" db="EMBL/GenBank/DDBJ databases">
        <authorList>
            <person name="Syromyatnikov M.Y."/>
            <person name="Popov V.N."/>
        </authorList>
    </citation>
    <scope>NUCLEOTIDE SEQUENCE [LARGE SCALE GENOMIC DNA]</scope>
    <source>
        <strain evidence="10">WF-38-12</strain>
    </source>
</reference>
<feature type="region of interest" description="Disordered" evidence="8">
    <location>
        <begin position="183"/>
        <end position="268"/>
    </location>
</feature>
<dbReference type="PANTHER" id="PTHR38123:SF6">
    <property type="entry name" value="CELL WALL SERINE-THREONINE-RICH GALACTOMANNOPROTEIN MP1 (AFU_ORTHOLOGUE AFUA_4G03240)"/>
    <property type="match status" value="1"/>
</dbReference>
<dbReference type="OMA" id="HSHEMTA"/>
<proteinExistence type="inferred from homology"/>
<dbReference type="GO" id="GO:0009277">
    <property type="term" value="C:fungal-type cell wall"/>
    <property type="evidence" value="ECO:0007669"/>
    <property type="project" value="UniProtKB-ARBA"/>
</dbReference>
<dbReference type="Pfam" id="PF12296">
    <property type="entry name" value="HsbA"/>
    <property type="match status" value="1"/>
</dbReference>
<keyword evidence="4 9" id="KW-0732">Signal</keyword>
<evidence type="ECO:0000256" key="6">
    <source>
        <dbReference type="ARBA" id="ARBA00060953"/>
    </source>
</evidence>
<dbReference type="Gene3D" id="1.20.1280.140">
    <property type="match status" value="1"/>
</dbReference>
<keyword evidence="2" id="KW-0134">Cell wall</keyword>
<dbReference type="OrthoDB" id="2422134at2759"/>
<keyword evidence="3" id="KW-0964">Secreted</keyword>